<evidence type="ECO:0000256" key="9">
    <source>
        <dbReference type="ARBA" id="ARBA00059283"/>
    </source>
</evidence>
<evidence type="ECO:0000256" key="4">
    <source>
        <dbReference type="ARBA" id="ARBA00022722"/>
    </source>
</evidence>
<protein>
    <recommendedName>
        <fullName evidence="10">Cell cycle checkpoint control protein RAD9A</fullName>
    </recommendedName>
    <alternativeName>
        <fullName evidence="11">DNA repair exonuclease rad9 homolog A</fullName>
    </alternativeName>
</protein>
<dbReference type="Pfam" id="PF04139">
    <property type="entry name" value="Rad9"/>
    <property type="match status" value="1"/>
</dbReference>
<evidence type="ECO:0000256" key="2">
    <source>
        <dbReference type="ARBA" id="ARBA00008494"/>
    </source>
</evidence>
<dbReference type="GO" id="GO:0030896">
    <property type="term" value="C:checkpoint clamp complex"/>
    <property type="evidence" value="ECO:0007669"/>
    <property type="project" value="InterPro"/>
</dbReference>
<keyword evidence="8" id="KW-0539">Nucleus</keyword>
<keyword evidence="13" id="KW-1185">Reference proteome</keyword>
<comment type="function">
    <text evidence="9">Component of the 9-1-1 cell-cycle checkpoint response complex that plays a major role in DNA repair. The 9-1-1 complex is recruited to DNA lesion upon damage by the RAD17-replication factor C (RFC) clamp loader complex. Acts then as a sliding clamp platform on DNA for several proteins involved in long-patch base excision repair (LP-BER). The 9-1-1 complex stimulates DNA polymerase beta (POLB) activity by increasing its affinity for the 3'-OH end of the primer-template and stabilizes POLB to those sites where LP-BER proceeds; endonuclease FEN1 cleavage activity on substrates with double, nick, or gap flaps of distinct sequences and lengths; and DNA ligase I (LIG1) on long-patch base excision repair substrates. The 9-1-1 complex is necessary for the recruitment of RHNO1 to sites of double-stranded breaks (DSB) occurring during the S phase. RAD9A possesses 3'-&gt;5' double stranded DNA exonuclease activity.</text>
</comment>
<evidence type="ECO:0000256" key="10">
    <source>
        <dbReference type="ARBA" id="ARBA00069752"/>
    </source>
</evidence>
<evidence type="ECO:0000256" key="3">
    <source>
        <dbReference type="ARBA" id="ARBA00022553"/>
    </source>
</evidence>
<keyword evidence="6" id="KW-0378">Hydrolase</keyword>
<accession>A0A8J4TFG3</accession>
<dbReference type="OrthoDB" id="60092at2759"/>
<dbReference type="PANTHER" id="PTHR15237">
    <property type="entry name" value="DNA REPAIR PROTEIN RAD9"/>
    <property type="match status" value="1"/>
</dbReference>
<dbReference type="SUPFAM" id="SSF55979">
    <property type="entry name" value="DNA clamp"/>
    <property type="match status" value="1"/>
</dbReference>
<evidence type="ECO:0000256" key="8">
    <source>
        <dbReference type="ARBA" id="ARBA00023242"/>
    </source>
</evidence>
<organism evidence="12 13">
    <name type="scientific">Paragonimus heterotremus</name>
    <dbReference type="NCBI Taxonomy" id="100268"/>
    <lineage>
        <taxon>Eukaryota</taxon>
        <taxon>Metazoa</taxon>
        <taxon>Spiralia</taxon>
        <taxon>Lophotrochozoa</taxon>
        <taxon>Platyhelminthes</taxon>
        <taxon>Trematoda</taxon>
        <taxon>Digenea</taxon>
        <taxon>Plagiorchiida</taxon>
        <taxon>Troglotremata</taxon>
        <taxon>Troglotrematidae</taxon>
        <taxon>Paragonimus</taxon>
    </lineage>
</organism>
<evidence type="ECO:0000256" key="1">
    <source>
        <dbReference type="ARBA" id="ARBA00004123"/>
    </source>
</evidence>
<keyword evidence="7" id="KW-0269">Exonuclease</keyword>
<dbReference type="InterPro" id="IPR007268">
    <property type="entry name" value="Rad9/Ddc1"/>
</dbReference>
<dbReference type="InterPro" id="IPR046938">
    <property type="entry name" value="DNA_clamp_sf"/>
</dbReference>
<dbReference type="GO" id="GO:0071479">
    <property type="term" value="P:cellular response to ionizing radiation"/>
    <property type="evidence" value="ECO:0007669"/>
    <property type="project" value="TreeGrafter"/>
</dbReference>
<reference evidence="12" key="1">
    <citation type="submission" date="2019-05" db="EMBL/GenBank/DDBJ databases">
        <title>Annotation for the trematode Paragonimus heterotremus.</title>
        <authorList>
            <person name="Choi Y.-J."/>
        </authorList>
    </citation>
    <scope>NUCLEOTIDE SEQUENCE</scope>
    <source>
        <strain evidence="12">LC</strain>
    </source>
</reference>
<evidence type="ECO:0000313" key="12">
    <source>
        <dbReference type="EMBL" id="KAF5403729.1"/>
    </source>
</evidence>
<dbReference type="GO" id="GO:0031573">
    <property type="term" value="P:mitotic intra-S DNA damage checkpoint signaling"/>
    <property type="evidence" value="ECO:0007669"/>
    <property type="project" value="TreeGrafter"/>
</dbReference>
<keyword evidence="3" id="KW-0597">Phosphoprotein</keyword>
<evidence type="ECO:0000256" key="11">
    <source>
        <dbReference type="ARBA" id="ARBA00079896"/>
    </source>
</evidence>
<comment type="subcellular location">
    <subcellularLocation>
        <location evidence="1">Nucleus</location>
    </subcellularLocation>
</comment>
<proteinExistence type="inferred from homology"/>
<keyword evidence="4" id="KW-0540">Nuclease</keyword>
<name>A0A8J4TFG3_9TREM</name>
<dbReference type="GO" id="GO:0006281">
    <property type="term" value="P:DNA repair"/>
    <property type="evidence" value="ECO:0007669"/>
    <property type="project" value="TreeGrafter"/>
</dbReference>
<evidence type="ECO:0000313" key="13">
    <source>
        <dbReference type="Proteomes" id="UP000748531"/>
    </source>
</evidence>
<dbReference type="Gene3D" id="3.70.10.10">
    <property type="match status" value="1"/>
</dbReference>
<sequence length="480" mass="53604">MKLSLHHTELKVFIRCINALSKLGHEIYFEWMQDGVSLVLKTVNSSRSAYAAVTFKPIFFEKVSDILYQQTTRFKIPSRSCCNVFKLSAAVEKTVQKCRILLTHNDTLLVVQFFCKYAIVRTFNMTIIDCEHLEAVYSLEQSANHLVLSTKILSEILSNFRQSSEEITVILKDGECTFQNYILQGDPNNILTQLPLSASEFDAYLVGCTCELTFCQKELRALLTFCELISPILRIYCDRPGHPVIFACSHETRLSAQFVLATLPADAYSAPTDSQRSNSIQPHLLASKTPVQIRHLADASHSINISNASHSVLPEFHNDVLGDEVTLLATLPPVTSDGRSRQPETTHTPFLFASVENTNDLTHTQLVQPALSPPQQPQLPPRPFSMPRVRQSVTSPLVIEPTNAIGPCTKKARSVLFAHLEHSQEDDWENMSSEALDLELQQLTKDVTHKHGDLTLMSTVRCGTTPGRTVLVVDSDEEAG</sequence>
<keyword evidence="5" id="KW-0227">DNA damage</keyword>
<gene>
    <name evidence="12" type="ORF">PHET_02761</name>
</gene>
<comment type="similarity">
    <text evidence="2">Belongs to the rad9 family.</text>
</comment>
<dbReference type="EMBL" id="LUCH01001073">
    <property type="protein sequence ID" value="KAF5403729.1"/>
    <property type="molecule type" value="Genomic_DNA"/>
</dbReference>
<evidence type="ECO:0000256" key="7">
    <source>
        <dbReference type="ARBA" id="ARBA00022839"/>
    </source>
</evidence>
<dbReference type="GO" id="GO:0000076">
    <property type="term" value="P:DNA replication checkpoint signaling"/>
    <property type="evidence" value="ECO:0007669"/>
    <property type="project" value="TreeGrafter"/>
</dbReference>
<dbReference type="GO" id="GO:0004527">
    <property type="term" value="F:exonuclease activity"/>
    <property type="evidence" value="ECO:0007669"/>
    <property type="project" value="UniProtKB-KW"/>
</dbReference>
<dbReference type="AlphaFoldDB" id="A0A8J4TFG3"/>
<evidence type="ECO:0000256" key="6">
    <source>
        <dbReference type="ARBA" id="ARBA00022801"/>
    </source>
</evidence>
<evidence type="ECO:0000256" key="5">
    <source>
        <dbReference type="ARBA" id="ARBA00022763"/>
    </source>
</evidence>
<dbReference type="Proteomes" id="UP000748531">
    <property type="component" value="Unassembled WGS sequence"/>
</dbReference>
<dbReference type="PANTHER" id="PTHR15237:SF0">
    <property type="entry name" value="CELL CYCLE CHECKPOINT CONTROL PROTEIN"/>
    <property type="match status" value="1"/>
</dbReference>
<dbReference type="FunFam" id="3.70.10.10:FF:000005">
    <property type="entry name" value="Cell cycle checkpoint control protein"/>
    <property type="match status" value="1"/>
</dbReference>
<comment type="caution">
    <text evidence="12">The sequence shown here is derived from an EMBL/GenBank/DDBJ whole genome shotgun (WGS) entry which is preliminary data.</text>
</comment>